<keyword evidence="3" id="KW-1185">Reference proteome</keyword>
<dbReference type="PANTHER" id="PTHR46532:SF11">
    <property type="entry name" value="DYNEIN AXONEMAL HEAVY CHAIN 12"/>
    <property type="match status" value="1"/>
</dbReference>
<feature type="domain" description="Dynein heavy chain tail" evidence="1">
    <location>
        <begin position="656"/>
        <end position="827"/>
    </location>
</feature>
<dbReference type="GO" id="GO:0005858">
    <property type="term" value="C:axonemal dynein complex"/>
    <property type="evidence" value="ECO:0007669"/>
    <property type="project" value="TreeGrafter"/>
</dbReference>
<dbReference type="PaxDb" id="73239-Q7RPE5"/>
<sequence length="1163" mass="138686">MNGEDGVDNDNCGYDERVEEIMNIGLDYFNIQGCLREESINSVKNDDDIIKMVQLFYDSTDGCLFIFNDKDCLKIYDSIIDLYKRRKKEKFIIIYKTPENKVLYLEMNNDAENIIRRFLEIFFSNFMNKNEDINNSSLLMEMKKKFNNFLLNLKIVYGEMEEKLTLPNLPSEVKEGNISNLEEYLTHFIKCYHIILRSFMAYKKNNYENCNEFLKCLKNKNTDINFLHDEINKESFTEIINIILEKKKNSSYKNIIENIKTEIVSHKSEVFDLYTHLKPVVHFLQKLENSKEENIEEKNVYLMPIVHSLSLSIEKSEYLIKNCKFIFNFLSRVLINICNQNMNTPDIINSIYNCIDVLKSKLYNTLNFLLTFLYLFKMYKEKETNVKLQSLNELSGKRIHDLIVTVKTNENENDKNEDKINILNDSKVEEECKYFPLISLYIYKLKLLVEYVKTYQTYMKLEKIEIPGEKGKRLTEEIHNVLKSFNTVNTTFLDINHEILNNQETIFINKYNTFDNKIKELNKRLISIFVHSFDNDLNKNIKLLNSFLILRDIHSIELELIRHTSMLCQNLKNEFILVDNLFIKNTTIIENNKSIFMENSFQVCKKSNELTDLKESEEITNVEIVQSNGDLDNCLKKLNINNNSALFCEVINLFMALLKRIEQQYFPLKKIIDILNLKNDKTEEINILYKNISEKISKYICEISKVWFKDTINVVNNFLNENIFKIKSGIFYVNFHPYIFMFINNVKNFFLNNLPINEECLKIYNRASSFKNFINILNNITKKYNRVMTKMLTVERDLFEDKLVLVKGILLKGVEELKWTDSEIHTYIESVDKDMSDVYSSIYSLHSNISFILNLTKGWMKKPIIEKRKKTEDIYNYLNTYKNNMSILKNRLNEDLKNINIKIKQSYDILKIKKNNIMWKNYLKFLNNIVMGKLIELTNLLFNNLYEVMQNGKKDEQLFLIKISFIDSKLNLDLKLRSKKSFSITSIFYKWVHDFINISSDIKRIDIKNGDYINEVVLSLSVNYNKNRIENYFESTIEKAYKYLQTFKKYENIWKRDIKKEFIAFKEKNEIALYPNYFEYNYNFKDSLKIIKINIPHRFPNISSYKKFILLLKDELNNYYNLKTHESINFISFYSEEVIQCLIKFTKKNISLYTEFLQNFVKD</sequence>
<comment type="caution">
    <text evidence="2">The sequence shown here is derived from an EMBL/GenBank/DDBJ whole genome shotgun (WGS) entry which is preliminary data.</text>
</comment>
<dbReference type="GO" id="GO:0007018">
    <property type="term" value="P:microtubule-based movement"/>
    <property type="evidence" value="ECO:0007669"/>
    <property type="project" value="InterPro"/>
</dbReference>
<dbReference type="InterPro" id="IPR013594">
    <property type="entry name" value="Dynein_heavy_tail"/>
</dbReference>
<dbReference type="AlphaFoldDB" id="Q7RPE5"/>
<dbReference type="InParanoid" id="Q7RPE5"/>
<accession>Q7RPE5</accession>
<reference evidence="2 3" key="1">
    <citation type="journal article" date="2002" name="Nature">
        <title>Genome sequence and comparative analysis of the model rodent malaria parasite Plasmodium yoelii yoelii.</title>
        <authorList>
            <person name="Carlton J.M."/>
            <person name="Angiuoli S.V."/>
            <person name="Suh B.B."/>
            <person name="Kooij T.W."/>
            <person name="Pertea M."/>
            <person name="Silva J.C."/>
            <person name="Ermolaeva M.D."/>
            <person name="Allen J.E."/>
            <person name="Selengut J.D."/>
            <person name="Koo H.L."/>
            <person name="Peterson J.D."/>
            <person name="Pop M."/>
            <person name="Kosack D.S."/>
            <person name="Shumway M.F."/>
            <person name="Bidwell S.L."/>
            <person name="Shallom S.J."/>
            <person name="van Aken S.E."/>
            <person name="Riedmuller S.B."/>
            <person name="Feldblyum T.V."/>
            <person name="Cho J.K."/>
            <person name="Quackenbush J."/>
            <person name="Sedegah M."/>
            <person name="Shoaibi A."/>
            <person name="Cummings L.M."/>
            <person name="Florens L."/>
            <person name="Yates J.R."/>
            <person name="Raine J.D."/>
            <person name="Sinden R.E."/>
            <person name="Harris M.A."/>
            <person name="Cunningham D.A."/>
            <person name="Preiser P.R."/>
            <person name="Bergman L.W."/>
            <person name="Vaidya A.B."/>
            <person name="van Lin L.H."/>
            <person name="Janse C.J."/>
            <person name="Waters A.P."/>
            <person name="Smith H.O."/>
            <person name="White O.R."/>
            <person name="Salzberg S.L."/>
            <person name="Venter J.C."/>
            <person name="Fraser C.M."/>
            <person name="Hoffman S.L."/>
            <person name="Gardner M.J."/>
            <person name="Carucci D.J."/>
        </authorList>
    </citation>
    <scope>NUCLEOTIDE SEQUENCE [LARGE SCALE GENOMIC DNA]</scope>
    <source>
        <strain evidence="2 3">17XNL</strain>
    </source>
</reference>
<evidence type="ECO:0000313" key="3">
    <source>
        <dbReference type="Proteomes" id="UP000008553"/>
    </source>
</evidence>
<dbReference type="EMBL" id="AABL01000403">
    <property type="protein sequence ID" value="EAA20855.1"/>
    <property type="molecule type" value="Genomic_DNA"/>
</dbReference>
<dbReference type="InterPro" id="IPR026983">
    <property type="entry name" value="DHC"/>
</dbReference>
<evidence type="ECO:0000259" key="1">
    <source>
        <dbReference type="Pfam" id="PF08385"/>
    </source>
</evidence>
<evidence type="ECO:0000313" key="2">
    <source>
        <dbReference type="EMBL" id="EAA20855.1"/>
    </source>
</evidence>
<dbReference type="PANTHER" id="PTHR46532">
    <property type="entry name" value="MALE FERTILITY FACTOR KL5"/>
    <property type="match status" value="1"/>
</dbReference>
<dbReference type="GO" id="GO:0045505">
    <property type="term" value="F:dynein intermediate chain binding"/>
    <property type="evidence" value="ECO:0007669"/>
    <property type="project" value="InterPro"/>
</dbReference>
<dbReference type="GO" id="GO:0051959">
    <property type="term" value="F:dynein light intermediate chain binding"/>
    <property type="evidence" value="ECO:0007669"/>
    <property type="project" value="InterPro"/>
</dbReference>
<feature type="domain" description="Dynein heavy chain tail" evidence="1">
    <location>
        <begin position="218"/>
        <end position="586"/>
    </location>
</feature>
<name>Q7RPE5_PLAYO</name>
<protein>
    <submittedName>
        <fullName evidence="2">Outer arm dynein beta heavy chain</fullName>
    </submittedName>
</protein>
<organism evidence="2 3">
    <name type="scientific">Plasmodium yoelii yoelii</name>
    <dbReference type="NCBI Taxonomy" id="73239"/>
    <lineage>
        <taxon>Eukaryota</taxon>
        <taxon>Sar</taxon>
        <taxon>Alveolata</taxon>
        <taxon>Apicomplexa</taxon>
        <taxon>Aconoidasida</taxon>
        <taxon>Haemosporida</taxon>
        <taxon>Plasmodiidae</taxon>
        <taxon>Plasmodium</taxon>
        <taxon>Plasmodium (Vinckeia)</taxon>
    </lineage>
</organism>
<dbReference type="Pfam" id="PF08385">
    <property type="entry name" value="DHC_N1"/>
    <property type="match status" value="2"/>
</dbReference>
<dbReference type="STRING" id="73239.Q7RPE5"/>
<proteinExistence type="predicted"/>
<dbReference type="Proteomes" id="UP000008553">
    <property type="component" value="Unassembled WGS sequence"/>
</dbReference>
<gene>
    <name evidence="2" type="ORF">PY01514</name>
</gene>
<feature type="non-terminal residue" evidence="2">
    <location>
        <position position="1163"/>
    </location>
</feature>